<dbReference type="GO" id="GO:0020037">
    <property type="term" value="F:heme binding"/>
    <property type="evidence" value="ECO:0007669"/>
    <property type="project" value="InterPro"/>
</dbReference>
<evidence type="ECO:0000313" key="2">
    <source>
        <dbReference type="Proteomes" id="UP000249808"/>
    </source>
</evidence>
<comment type="caution">
    <text evidence="1">The sequence shown here is derived from an EMBL/GenBank/DDBJ whole genome shotgun (WGS) entry which is preliminary data.</text>
</comment>
<evidence type="ECO:0000313" key="1">
    <source>
        <dbReference type="EMBL" id="RAK44625.1"/>
    </source>
</evidence>
<gene>
    <name evidence="1" type="ORF">BHU61_07885</name>
</gene>
<proteinExistence type="predicted"/>
<name>A0A327ZR31_9STAP</name>
<reference evidence="1 2" key="1">
    <citation type="journal article" date="2018" name="Front. Microbiol.">
        <title>Description and Comparative Genomics of Macrococcus caseolyticus subsp. hominis subsp. nov., Macrococcus goetzii sp. nov., Macrococcus epidermidis sp. nov., and Macrococcus bohemicus sp. nov., Novel Macrococci From Human Clinical Material With Virulence Potential and Suspected Uptake of Foreign DNA by Natural Transformation.</title>
        <authorList>
            <person name="Maslanova I."/>
            <person name="Wertheimer Z."/>
            <person name="Sedlacek I."/>
            <person name="Svec P."/>
            <person name="Indrakova A."/>
            <person name="Kovarovic V."/>
            <person name="Schumann P."/>
            <person name="Sproer C."/>
            <person name="Kralova S."/>
            <person name="Sedo O."/>
            <person name="Kristofova L."/>
            <person name="Vrbovska V."/>
            <person name="Fuzik T."/>
            <person name="Petras P."/>
            <person name="Zdrahal Z."/>
            <person name="Ruzickova V."/>
            <person name="Doskar J."/>
            <person name="Pantucek R."/>
        </authorList>
    </citation>
    <scope>NUCLEOTIDE SEQUENCE [LARGE SCALE GENOMIC DNA]</scope>
    <source>
        <strain evidence="1 2">01/688</strain>
    </source>
</reference>
<protein>
    <recommendedName>
        <fullName evidence="3">Catalase</fullName>
    </recommendedName>
</protein>
<dbReference type="RefSeq" id="WP_111715970.1">
    <property type="nucleotide sequence ID" value="NZ_JBHSSR010000013.1"/>
</dbReference>
<dbReference type="Proteomes" id="UP000249808">
    <property type="component" value="Unassembled WGS sequence"/>
</dbReference>
<dbReference type="EMBL" id="PZJH01000003">
    <property type="protein sequence ID" value="RAK44625.1"/>
    <property type="molecule type" value="Genomic_DNA"/>
</dbReference>
<sequence>MKDKALYIIQTIERLAKTSKGGKRAHTKGFNYSGEVKLNVEGQKVLGQYHNARVRLSDALTTKNHITTLVPLKGMAIRFEGSNPFDLVLVTFPYFPWTKADSIYKIAQYSNAIHDEDNVGVKLNLFRHLMKIEGFNKDLKKFIFNQPILPTFKEKTYYNLHYFKTNEGKFVRFRTTLKGERIILQAEIHQQPHPISELPNDYQLVEIGTIQIREAVKENIEVFDLFQTGSNLTPLADDEIIQLRSELYTISHQRRIAEGIDYDNVIPLDKLD</sequence>
<organism evidence="1 2">
    <name type="scientific">Macrococcus epidermidis</name>
    <dbReference type="NCBI Taxonomy" id="1902580"/>
    <lineage>
        <taxon>Bacteria</taxon>
        <taxon>Bacillati</taxon>
        <taxon>Bacillota</taxon>
        <taxon>Bacilli</taxon>
        <taxon>Bacillales</taxon>
        <taxon>Staphylococcaceae</taxon>
        <taxon>Macrococcus</taxon>
    </lineage>
</organism>
<dbReference type="Gene3D" id="2.40.180.10">
    <property type="entry name" value="Catalase core domain"/>
    <property type="match status" value="1"/>
</dbReference>
<dbReference type="AlphaFoldDB" id="A0A327ZR31"/>
<accession>A0A327ZR31</accession>
<dbReference type="InterPro" id="IPR020835">
    <property type="entry name" value="Catalase_sf"/>
</dbReference>
<evidence type="ECO:0008006" key="3">
    <source>
        <dbReference type="Google" id="ProtNLM"/>
    </source>
</evidence>
<dbReference type="SUPFAM" id="SSF56634">
    <property type="entry name" value="Heme-dependent catalase-like"/>
    <property type="match status" value="1"/>
</dbReference>
<keyword evidence="2" id="KW-1185">Reference proteome</keyword>